<accession>A0A1J4JT60</accession>
<reference evidence="2" key="1">
    <citation type="submission" date="2016-10" db="EMBL/GenBank/DDBJ databases">
        <authorList>
            <person name="Benchimol M."/>
            <person name="Almeida L.G."/>
            <person name="Vasconcelos A.T."/>
            <person name="Perreira-Neves A."/>
            <person name="Rosa I.A."/>
            <person name="Tasca T."/>
            <person name="Bogo M.R."/>
            <person name="de Souza W."/>
        </authorList>
    </citation>
    <scope>NUCLEOTIDE SEQUENCE [LARGE SCALE GENOMIC DNA]</scope>
    <source>
        <strain evidence="2">K</strain>
    </source>
</reference>
<proteinExistence type="predicted"/>
<gene>
    <name evidence="2" type="ORF">TRFO_32538</name>
</gene>
<evidence type="ECO:0000313" key="2">
    <source>
        <dbReference type="EMBL" id="OHT00684.1"/>
    </source>
</evidence>
<dbReference type="OrthoDB" id="301884at2759"/>
<organism evidence="2 3">
    <name type="scientific">Tritrichomonas foetus</name>
    <dbReference type="NCBI Taxonomy" id="1144522"/>
    <lineage>
        <taxon>Eukaryota</taxon>
        <taxon>Metamonada</taxon>
        <taxon>Parabasalia</taxon>
        <taxon>Tritrichomonadida</taxon>
        <taxon>Tritrichomonadidae</taxon>
        <taxon>Tritrichomonas</taxon>
    </lineage>
</organism>
<dbReference type="Gene3D" id="1.10.510.10">
    <property type="entry name" value="Transferase(Phosphotransferase) domain 1"/>
    <property type="match status" value="1"/>
</dbReference>
<dbReference type="SUPFAM" id="SSF56112">
    <property type="entry name" value="Protein kinase-like (PK-like)"/>
    <property type="match status" value="1"/>
</dbReference>
<dbReference type="PROSITE" id="PS50011">
    <property type="entry name" value="PROTEIN_KINASE_DOM"/>
    <property type="match status" value="1"/>
</dbReference>
<dbReference type="VEuPathDB" id="TrichDB:TRFO_32538"/>
<dbReference type="GO" id="GO:0005524">
    <property type="term" value="F:ATP binding"/>
    <property type="evidence" value="ECO:0007669"/>
    <property type="project" value="InterPro"/>
</dbReference>
<evidence type="ECO:0000313" key="3">
    <source>
        <dbReference type="Proteomes" id="UP000179807"/>
    </source>
</evidence>
<keyword evidence="2" id="KW-0418">Kinase</keyword>
<dbReference type="InterPro" id="IPR011009">
    <property type="entry name" value="Kinase-like_dom_sf"/>
</dbReference>
<protein>
    <submittedName>
        <fullName evidence="2">Protein kinase</fullName>
    </submittedName>
</protein>
<dbReference type="SMART" id="SM00220">
    <property type="entry name" value="S_TKc"/>
    <property type="match status" value="1"/>
</dbReference>
<comment type="caution">
    <text evidence="2">The sequence shown here is derived from an EMBL/GenBank/DDBJ whole genome shotgun (WGS) entry which is preliminary data.</text>
</comment>
<sequence length="298" mass="33760">MQDINDEKRKRYTRMNQVHSSYHDCVCYLAVENETGLQVFWYEFINDIMTESDIEKGFKQLQKSIQVTSPHLMNILNVWKTSVPSRFYVITEATQAPSLFDYLHSIESPPPTRTLIKWFKKLTLAVQALHHAQIIHGSISLQNALIKPATGTLKLRFPLTNLSCRLISSVSLDINQYTSPEHLSGSPSMLSDVWSLGIAFLELLTQKSAYEEFQTPQELITAINSMKLPQSLNLVKDQAAASLIQKCLSSELMRPTVDEILKDTVFNLKNEKRATQSPENLSGSIQIIVQNDKEESAS</sequence>
<dbReference type="PANTHER" id="PTHR24362">
    <property type="entry name" value="SERINE/THREONINE-PROTEIN KINASE NEK"/>
    <property type="match status" value="1"/>
</dbReference>
<name>A0A1J4JT60_9EUKA</name>
<keyword evidence="2" id="KW-0808">Transferase</keyword>
<dbReference type="Pfam" id="PF00069">
    <property type="entry name" value="Pkinase"/>
    <property type="match status" value="1"/>
</dbReference>
<dbReference type="PANTHER" id="PTHR24362:SF309">
    <property type="entry name" value="PROTEIN KINASE DOMAIN-CONTAINING PROTEIN"/>
    <property type="match status" value="1"/>
</dbReference>
<dbReference type="RefSeq" id="XP_068353820.1">
    <property type="nucleotide sequence ID" value="XM_068508549.1"/>
</dbReference>
<dbReference type="AlphaFoldDB" id="A0A1J4JT60"/>
<keyword evidence="3" id="KW-1185">Reference proteome</keyword>
<dbReference type="GO" id="GO:0004672">
    <property type="term" value="F:protein kinase activity"/>
    <property type="evidence" value="ECO:0007669"/>
    <property type="project" value="InterPro"/>
</dbReference>
<feature type="domain" description="Protein kinase" evidence="1">
    <location>
        <begin position="1"/>
        <end position="266"/>
    </location>
</feature>
<evidence type="ECO:0000259" key="1">
    <source>
        <dbReference type="PROSITE" id="PS50011"/>
    </source>
</evidence>
<dbReference type="Proteomes" id="UP000179807">
    <property type="component" value="Unassembled WGS sequence"/>
</dbReference>
<dbReference type="InterPro" id="IPR000719">
    <property type="entry name" value="Prot_kinase_dom"/>
</dbReference>
<dbReference type="GeneID" id="94843253"/>
<dbReference type="EMBL" id="MLAK01000943">
    <property type="protein sequence ID" value="OHT00684.1"/>
    <property type="molecule type" value="Genomic_DNA"/>
</dbReference>